<name>A0A1J6K2I5_NICAT</name>
<feature type="non-terminal residue" evidence="2">
    <location>
        <position position="1"/>
    </location>
</feature>
<dbReference type="InterPro" id="IPR025886">
    <property type="entry name" value="PP2-like"/>
</dbReference>
<proteinExistence type="predicted"/>
<dbReference type="PANTHER" id="PTHR32278:SF116">
    <property type="entry name" value="F-BOX PROTEIN PP2-B10-LIKE"/>
    <property type="match status" value="1"/>
</dbReference>
<protein>
    <submittedName>
        <fullName evidence="2">F-box protein pp2-b10</fullName>
    </submittedName>
</protein>
<evidence type="ECO:0000313" key="3">
    <source>
        <dbReference type="Proteomes" id="UP000187609"/>
    </source>
</evidence>
<dbReference type="STRING" id="49451.A0A1J6K2I5"/>
<keyword evidence="3" id="KW-1185">Reference proteome</keyword>
<reference evidence="2 3" key="1">
    <citation type="submission" date="2016-11" db="EMBL/GenBank/DDBJ databases">
        <title>The genome of Nicotiana attenuata.</title>
        <authorList>
            <person name="Xu S."/>
            <person name="Brockmoeller T."/>
            <person name="Gaquerel E."/>
            <person name="Navarro A."/>
            <person name="Kuhl H."/>
            <person name="Gase K."/>
            <person name="Ling Z."/>
            <person name="Zhou W."/>
            <person name="Kreitzer C."/>
            <person name="Stanke M."/>
            <person name="Tang H."/>
            <person name="Lyons E."/>
            <person name="Pandey P."/>
            <person name="Pandey S.P."/>
            <person name="Timmermann B."/>
            <person name="Baldwin I.T."/>
        </authorList>
    </citation>
    <scope>NUCLEOTIDE SEQUENCE [LARGE SCALE GENOMIC DNA]</scope>
    <source>
        <strain evidence="3">cv. UT</strain>
        <strain evidence="2">UT</strain>
        <tissue evidence="2">Leaves</tissue>
    </source>
</reference>
<dbReference type="PANTHER" id="PTHR32278">
    <property type="entry name" value="F-BOX DOMAIN-CONTAINING PROTEIN"/>
    <property type="match status" value="1"/>
</dbReference>
<dbReference type="Pfam" id="PF14299">
    <property type="entry name" value="PP2"/>
    <property type="match status" value="1"/>
</dbReference>
<dbReference type="SMR" id="A0A1J6K2I5"/>
<dbReference type="EMBL" id="MJEQ01037183">
    <property type="protein sequence ID" value="OIT07023.1"/>
    <property type="molecule type" value="Genomic_DNA"/>
</dbReference>
<comment type="caution">
    <text evidence="2">The sequence shown here is derived from an EMBL/GenBank/DDBJ whole genome shotgun (WGS) entry which is preliminary data.</text>
</comment>
<dbReference type="EMBL" id="MJEQ01007913">
    <property type="protein sequence ID" value="OIT19336.1"/>
    <property type="molecule type" value="Genomic_DNA"/>
</dbReference>
<sequence>SFSLDRWSGKKCFMVAPRALSIALVENPQHWEWTTRPESRFSELAILKSVQWLDIRGKIGTQMLSLGTKYAAYLVFKLLNDTYGIKTLNAKVRIVNHANENEAVKQATNVYIPSMSRFFVKNKTDPLYEKYAKIRGDGWMEVQLGDFYNKEGDDEEVEARCMEIERLHNKSGLIVEGIEFRPQQ</sequence>
<dbReference type="Proteomes" id="UP000187609">
    <property type="component" value="Unassembled WGS sequence"/>
</dbReference>
<dbReference type="Gramene" id="OIT19336">
    <property type="protein sequence ID" value="OIT19336"/>
    <property type="gene ID" value="A4A49_57269"/>
</dbReference>
<accession>A0A1J6K2I5</accession>
<organism evidence="2 3">
    <name type="scientific">Nicotiana attenuata</name>
    <name type="common">Coyote tobacco</name>
    <dbReference type="NCBI Taxonomy" id="49451"/>
    <lineage>
        <taxon>Eukaryota</taxon>
        <taxon>Viridiplantae</taxon>
        <taxon>Streptophyta</taxon>
        <taxon>Embryophyta</taxon>
        <taxon>Tracheophyta</taxon>
        <taxon>Spermatophyta</taxon>
        <taxon>Magnoliopsida</taxon>
        <taxon>eudicotyledons</taxon>
        <taxon>Gunneridae</taxon>
        <taxon>Pentapetalae</taxon>
        <taxon>asterids</taxon>
        <taxon>lamiids</taxon>
        <taxon>Solanales</taxon>
        <taxon>Solanaceae</taxon>
        <taxon>Nicotianoideae</taxon>
        <taxon>Nicotianeae</taxon>
        <taxon>Nicotiana</taxon>
    </lineage>
</organism>
<dbReference type="Gramene" id="OIT07023">
    <property type="protein sequence ID" value="OIT07023"/>
    <property type="gene ID" value="A4A49_43446"/>
</dbReference>
<gene>
    <name evidence="2" type="primary">PP2B10_2</name>
    <name evidence="1" type="synonym">PP2B10_3</name>
    <name evidence="1" type="ORF">A4A49_43446</name>
    <name evidence="2" type="ORF">A4A49_57269</name>
</gene>
<dbReference type="AlphaFoldDB" id="A0A1J6K2I5"/>
<evidence type="ECO:0000313" key="1">
    <source>
        <dbReference type="EMBL" id="OIT07023.1"/>
    </source>
</evidence>
<evidence type="ECO:0000313" key="2">
    <source>
        <dbReference type="EMBL" id="OIT19336.1"/>
    </source>
</evidence>